<evidence type="ECO:0000313" key="2">
    <source>
        <dbReference type="Proteomes" id="UP000831817"/>
    </source>
</evidence>
<dbReference type="EMBL" id="AP025698">
    <property type="protein sequence ID" value="BDH79288.1"/>
    <property type="molecule type" value="Genomic_DNA"/>
</dbReference>
<sequence>MKTSQSHCQKTGKATGIGIKHFLTDSRGRQIENPKLYEKTLKGINNTCKNRNPLFSSLFFRLRV</sequence>
<gene>
    <name evidence="1" type="ORF">MTTB_06670</name>
</gene>
<proteinExistence type="predicted"/>
<evidence type="ECO:0000313" key="1">
    <source>
        <dbReference type="EMBL" id="BDH79288.1"/>
    </source>
</evidence>
<dbReference type="Proteomes" id="UP000831817">
    <property type="component" value="Chromosome"/>
</dbReference>
<accession>A0ABM7YD16</accession>
<protein>
    <submittedName>
        <fullName evidence="1">Uncharacterized protein</fullName>
    </submittedName>
</protein>
<name>A0ABM7YD16_9EURY</name>
<reference evidence="1 2" key="1">
    <citation type="submission" date="2022-04" db="EMBL/GenBank/DDBJ databases">
        <title>Complete genome of Methanothermobacter tenebrarum strain RMAS.</title>
        <authorList>
            <person name="Nakamura K."/>
            <person name="Oshima K."/>
            <person name="Hattori M."/>
            <person name="Kamagata Y."/>
            <person name="Takamizawa K."/>
        </authorList>
    </citation>
    <scope>NUCLEOTIDE SEQUENCE [LARGE SCALE GENOMIC DNA]</scope>
    <source>
        <strain evidence="1 2">RMAS</strain>
    </source>
</reference>
<organism evidence="1 2">
    <name type="scientific">Methanothermobacter tenebrarum</name>
    <dbReference type="NCBI Taxonomy" id="680118"/>
    <lineage>
        <taxon>Archaea</taxon>
        <taxon>Methanobacteriati</taxon>
        <taxon>Methanobacteriota</taxon>
        <taxon>Methanomada group</taxon>
        <taxon>Methanobacteria</taxon>
        <taxon>Methanobacteriales</taxon>
        <taxon>Methanobacteriaceae</taxon>
        <taxon>Methanothermobacter</taxon>
    </lineage>
</organism>
<keyword evidence="2" id="KW-1185">Reference proteome</keyword>